<gene>
    <name evidence="4" type="primary">Aste57867_22273</name>
    <name evidence="3" type="ORF">As57867_022203</name>
    <name evidence="4" type="ORF">ASTE57867_22273</name>
</gene>
<name>A0A485LJW5_9STRA</name>
<reference evidence="3" key="2">
    <citation type="submission" date="2019-06" db="EMBL/GenBank/DDBJ databases">
        <title>Genomics analysis of Aphanomyces spp. identifies a new class of oomycete effector associated with host adaptation.</title>
        <authorList>
            <person name="Gaulin E."/>
        </authorList>
    </citation>
    <scope>NUCLEOTIDE SEQUENCE</scope>
    <source>
        <strain evidence="3">CBS 578.67</strain>
    </source>
</reference>
<evidence type="ECO:0000313" key="4">
    <source>
        <dbReference type="EMBL" id="VFT98939.1"/>
    </source>
</evidence>
<dbReference type="GO" id="GO:0006508">
    <property type="term" value="P:proteolysis"/>
    <property type="evidence" value="ECO:0007669"/>
    <property type="project" value="InterPro"/>
</dbReference>
<organism evidence="4 5">
    <name type="scientific">Aphanomyces stellatus</name>
    <dbReference type="NCBI Taxonomy" id="120398"/>
    <lineage>
        <taxon>Eukaryota</taxon>
        <taxon>Sar</taxon>
        <taxon>Stramenopiles</taxon>
        <taxon>Oomycota</taxon>
        <taxon>Saprolegniomycetes</taxon>
        <taxon>Saprolegniales</taxon>
        <taxon>Verrucalvaceae</taxon>
        <taxon>Aphanomyces</taxon>
    </lineage>
</organism>
<reference evidence="4 5" key="1">
    <citation type="submission" date="2019-03" db="EMBL/GenBank/DDBJ databases">
        <authorList>
            <person name="Gaulin E."/>
            <person name="Dumas B."/>
        </authorList>
    </citation>
    <scope>NUCLEOTIDE SEQUENCE [LARGE SCALE GENOMIC DNA]</scope>
    <source>
        <strain evidence="4">CBS 568.67</strain>
    </source>
</reference>
<dbReference type="Gene3D" id="3.90.226.10">
    <property type="entry name" value="2-enoyl-CoA Hydratase, Chain A, domain 1"/>
    <property type="match status" value="1"/>
</dbReference>
<dbReference type="Proteomes" id="UP000332933">
    <property type="component" value="Unassembled WGS sequence"/>
</dbReference>
<dbReference type="OrthoDB" id="67272at2759"/>
<dbReference type="EMBL" id="VJMH01007027">
    <property type="protein sequence ID" value="KAF0685900.1"/>
    <property type="molecule type" value="Genomic_DNA"/>
</dbReference>
<dbReference type="SUPFAM" id="SSF52096">
    <property type="entry name" value="ClpP/crotonase"/>
    <property type="match status" value="1"/>
</dbReference>
<sequence>MLRTAARFEEVEAAAARAMQDFMQNLVVLLFPPYETTRRGWMHLCFLYPLQCIEAMLIRPISQLRRHMPLVGGVCVIGLTLWSLFMRSVWRHVHQMVSTLLSSHHARLNFDAFWSAVDAHYVFTDATTCNWSLVHSIFGDKIEPSTSQDDLWTAIHDSMALLGDSSVRLLHPTTAATIAPSAAALLETIPLVDGEALHPVANHIAWGHVTPSVGFLQLGAMAGFVDLTFPLDCFAPPSSQSPVPEMYDVETLRWALQALIQHSRAAVHAPGGGLILDLRSNGGGGSHLAALAAASCFLPPNQPVFSIEEAMKSWGHVRHRTFQVPASAAHRYDGPLVVLQGPHTSGTAELLLLALQSRRRTHFLGEPTAGKLSDVMQVQLPNGWIVEMPFQQCVGVDGQRYQGVGIPPQTLHDATATSSLLSAATQLLMDL</sequence>
<feature type="transmembrane region" description="Helical" evidence="1">
    <location>
        <begin position="70"/>
        <end position="90"/>
    </location>
</feature>
<keyword evidence="5" id="KW-1185">Reference proteome</keyword>
<evidence type="ECO:0000259" key="2">
    <source>
        <dbReference type="SMART" id="SM00245"/>
    </source>
</evidence>
<dbReference type="PANTHER" id="PTHR11261">
    <property type="entry name" value="INTERPHOTORECEPTOR RETINOID-BINDING PROTEIN"/>
    <property type="match status" value="1"/>
</dbReference>
<dbReference type="InterPro" id="IPR029045">
    <property type="entry name" value="ClpP/crotonase-like_dom_sf"/>
</dbReference>
<evidence type="ECO:0000313" key="5">
    <source>
        <dbReference type="Proteomes" id="UP000332933"/>
    </source>
</evidence>
<evidence type="ECO:0000256" key="1">
    <source>
        <dbReference type="SAM" id="Phobius"/>
    </source>
</evidence>
<feature type="domain" description="Tail specific protease" evidence="2">
    <location>
        <begin position="235"/>
        <end position="413"/>
    </location>
</feature>
<keyword evidence="1" id="KW-0472">Membrane</keyword>
<keyword evidence="1" id="KW-0812">Transmembrane</keyword>
<dbReference type="InterPro" id="IPR005151">
    <property type="entry name" value="Tail-specific_protease"/>
</dbReference>
<protein>
    <submittedName>
        <fullName evidence="4">Aste57867_22273 protein</fullName>
    </submittedName>
</protein>
<keyword evidence="1" id="KW-1133">Transmembrane helix</keyword>
<dbReference type="AlphaFoldDB" id="A0A485LJW5"/>
<evidence type="ECO:0000313" key="3">
    <source>
        <dbReference type="EMBL" id="KAF0685900.1"/>
    </source>
</evidence>
<dbReference type="Gene3D" id="3.30.750.44">
    <property type="match status" value="1"/>
</dbReference>
<dbReference type="SMART" id="SM00245">
    <property type="entry name" value="TSPc"/>
    <property type="match status" value="1"/>
</dbReference>
<proteinExistence type="predicted"/>
<dbReference type="Pfam" id="PF03572">
    <property type="entry name" value="Peptidase_S41"/>
    <property type="match status" value="1"/>
</dbReference>
<dbReference type="GO" id="GO:0008236">
    <property type="term" value="F:serine-type peptidase activity"/>
    <property type="evidence" value="ECO:0007669"/>
    <property type="project" value="InterPro"/>
</dbReference>
<accession>A0A485LJW5</accession>
<dbReference type="PANTHER" id="PTHR11261:SF3">
    <property type="entry name" value="RETINOL-BINDING PROTEIN 3"/>
    <property type="match status" value="1"/>
</dbReference>
<dbReference type="EMBL" id="CAADRA010007053">
    <property type="protein sequence ID" value="VFT98939.1"/>
    <property type="molecule type" value="Genomic_DNA"/>
</dbReference>